<dbReference type="Proteomes" id="UP000076738">
    <property type="component" value="Unassembled WGS sequence"/>
</dbReference>
<feature type="region of interest" description="Disordered" evidence="1">
    <location>
        <begin position="101"/>
        <end position="126"/>
    </location>
</feature>
<name>A0A167I4T1_CALVF</name>
<dbReference type="EMBL" id="KV417312">
    <property type="protein sequence ID" value="KZO92298.1"/>
    <property type="molecule type" value="Genomic_DNA"/>
</dbReference>
<feature type="region of interest" description="Disordered" evidence="1">
    <location>
        <begin position="1182"/>
        <end position="1231"/>
    </location>
</feature>
<feature type="region of interest" description="Disordered" evidence="1">
    <location>
        <begin position="1253"/>
        <end position="1304"/>
    </location>
</feature>
<protein>
    <submittedName>
        <fullName evidence="2">Uncharacterized protein</fullName>
    </submittedName>
</protein>
<feature type="region of interest" description="Disordered" evidence="1">
    <location>
        <begin position="1122"/>
        <end position="1147"/>
    </location>
</feature>
<gene>
    <name evidence="2" type="ORF">CALVIDRAFT_530266</name>
</gene>
<accession>A0A167I4T1</accession>
<evidence type="ECO:0000256" key="1">
    <source>
        <dbReference type="SAM" id="MobiDB-lite"/>
    </source>
</evidence>
<feature type="compositionally biased region" description="Basic and acidic residues" evidence="1">
    <location>
        <begin position="1205"/>
        <end position="1229"/>
    </location>
</feature>
<keyword evidence="3" id="KW-1185">Reference proteome</keyword>
<reference evidence="2 3" key="1">
    <citation type="journal article" date="2016" name="Mol. Biol. Evol.">
        <title>Comparative Genomics of Early-Diverging Mushroom-Forming Fungi Provides Insights into the Origins of Lignocellulose Decay Capabilities.</title>
        <authorList>
            <person name="Nagy L.G."/>
            <person name="Riley R."/>
            <person name="Tritt A."/>
            <person name="Adam C."/>
            <person name="Daum C."/>
            <person name="Floudas D."/>
            <person name="Sun H."/>
            <person name="Yadav J.S."/>
            <person name="Pangilinan J."/>
            <person name="Larsson K.H."/>
            <person name="Matsuura K."/>
            <person name="Barry K."/>
            <person name="Labutti K."/>
            <person name="Kuo R."/>
            <person name="Ohm R.A."/>
            <person name="Bhattacharya S.S."/>
            <person name="Shirouzu T."/>
            <person name="Yoshinaga Y."/>
            <person name="Martin F.M."/>
            <person name="Grigoriev I.V."/>
            <person name="Hibbett D.S."/>
        </authorList>
    </citation>
    <scope>NUCLEOTIDE SEQUENCE [LARGE SCALE GENOMIC DNA]</scope>
    <source>
        <strain evidence="2 3">TUFC12733</strain>
    </source>
</reference>
<evidence type="ECO:0000313" key="3">
    <source>
        <dbReference type="Proteomes" id="UP000076738"/>
    </source>
</evidence>
<dbReference type="STRING" id="1330018.A0A167I4T1"/>
<evidence type="ECO:0000313" key="2">
    <source>
        <dbReference type="EMBL" id="KZO92298.1"/>
    </source>
</evidence>
<sequence>MAVSSVSSIAPASVPSEKMKMQFNNIIRASMPGMDVFWSKVASVRVSSSAKVINLLGDDWMAAWKGQIMAAVSEQPLLFGSLSPSLLKLLGEEWSKAAESRQNDHLRAEEEHAANRRRQALEDSRDPDDILADMQFDIVDPLGSSPMMIEDCLQLTRKNSSGVLYRMEMAQRDDRSAFTDKSIDAISAVVAPHDVLPERSSSRNGISLRSHTVPKALPSPVLAGGSDLPTSTSLFTSSAPSVSMRDPVSVDVVSDASVSASSSVRFVIPPISLSVLIGFKWNFLYFCDAPSISLDLDRLRCEKCVRKHLKQKRDQVVEEARVQCSGSDKYSSKAGHAYEKIRRAAADIRVGRRVHNRKRKSVDPVSSASVKKTKVNDSSAAITHTYDGAFPSAEILLGRLQCIHAMLEDTSNSSGWFPGDGCGHVPRSPQVICTTLIEAAQDDRRWATITSTETGKDRVRVSLKFALLENLGRWPEFNSSAPILLLLGREYCTSMRLLYLQSILGDDYEDDGDPAFDTIFPPEMSRAPRHSTAVKADETDDEIIVLSQPPKRKRLDSVSPSPPNKRKASIIELLSDSKHESVPALPVEKIEETAVVLYRPPSAALVISSPEDDLLLRMSRLIKSGWGYMKSRLLVDRVMKEIPGYIENAVVYEIKGPERNSAMFYCRALPDASCTVKDQVAAYNVLPCFKHTEDLALLRDDASVTGSMHYGWCDECDLAYAMDKFNGVPFDARTMCGGPLKGSANDWDWSCEPCRDRGASCGFSQDMRSELHRLDDMTEICGSVTNLYHRFYDRPVWHELPDQSYGRKLNPTWKAKANLLSARVNRFDQAASSTSLPNITSDKTKQTADPAVPIYNALPIINNAEKHDADKVQFFDKVQAQLSALLQSVAAKKKLYPAVDYSDIETDIISLQSLITMKLLVCHIVRRSTRAPELSEFRRHGIILNIHSRGNLLSLDASMHAGFDGFDWTPVPTEDSLRHMKRYLRRDNPTFKGMHSSAMIEDPALWWEYEIATFRTFRRPIPYRNIDPTVAIPHGSFVLFQYGTDETEIERNRRTQSVHRGPNGVLFPKFRHHAHPYLVLMGAASRYFHNTSILTLGQMSRLLDMIEVIDIWLSRVSPIVVAPGDPDPEDDEHSDDEDEDDGDETGSDELHVFTALPLASSMVPSIFASAYSTLDSLGVQSIQPPRRSASNEHKRGSSDIASEEPPQKKRVDRSGSSHEKIAPGADHHQASASGGLAFLNRLHDMAMQANMKDTDDDVDWSNGSNGSICGRDDDAYDGEVDGRTPSLSASDTAADIRGRSTDVDDWMDNVDTALKTDADRPVTDTVGQASNKTIICEASVSSQESVSE</sequence>
<organism evidence="2 3">
    <name type="scientific">Calocera viscosa (strain TUFC12733)</name>
    <dbReference type="NCBI Taxonomy" id="1330018"/>
    <lineage>
        <taxon>Eukaryota</taxon>
        <taxon>Fungi</taxon>
        <taxon>Dikarya</taxon>
        <taxon>Basidiomycota</taxon>
        <taxon>Agaricomycotina</taxon>
        <taxon>Dacrymycetes</taxon>
        <taxon>Dacrymycetales</taxon>
        <taxon>Dacrymycetaceae</taxon>
        <taxon>Calocera</taxon>
    </lineage>
</organism>
<proteinExistence type="predicted"/>
<feature type="compositionally biased region" description="Acidic residues" evidence="1">
    <location>
        <begin position="1126"/>
        <end position="1147"/>
    </location>
</feature>